<comment type="similarity">
    <text evidence="2">Belongs to the cation diffusion facilitator (CDF) transporter (TC 2.A.4) family. FieF subfamily.</text>
</comment>
<feature type="domain" description="Cation efflux protein cytoplasmic" evidence="13">
    <location>
        <begin position="218"/>
        <end position="294"/>
    </location>
</feature>
<dbReference type="Pfam" id="PF01545">
    <property type="entry name" value="Cation_efflux"/>
    <property type="match status" value="1"/>
</dbReference>
<keyword evidence="3" id="KW-0813">Transport</keyword>
<dbReference type="AlphaFoldDB" id="A0A3A1Y245"/>
<feature type="transmembrane region" description="Helical" evidence="11">
    <location>
        <begin position="88"/>
        <end position="110"/>
    </location>
</feature>
<feature type="transmembrane region" description="Helical" evidence="11">
    <location>
        <begin position="188"/>
        <end position="206"/>
    </location>
</feature>
<evidence type="ECO:0000259" key="13">
    <source>
        <dbReference type="Pfam" id="PF16916"/>
    </source>
</evidence>
<reference evidence="14 15" key="1">
    <citation type="submission" date="2017-08" db="EMBL/GenBank/DDBJ databases">
        <title>Reclassification of Bisgaard taxon 37 and 44.</title>
        <authorList>
            <person name="Christensen H."/>
        </authorList>
    </citation>
    <scope>NUCLEOTIDE SEQUENCE [LARGE SCALE GENOMIC DNA]</scope>
    <source>
        <strain evidence="14 15">B96_3</strain>
    </source>
</reference>
<evidence type="ECO:0000256" key="1">
    <source>
        <dbReference type="ARBA" id="ARBA00004651"/>
    </source>
</evidence>
<keyword evidence="15" id="KW-1185">Reference proteome</keyword>
<feature type="compositionally biased region" description="Basic residues" evidence="10">
    <location>
        <begin position="331"/>
        <end position="345"/>
    </location>
</feature>
<accession>A0A3A1Y245</accession>
<keyword evidence="4" id="KW-1003">Cell membrane</keyword>
<feature type="transmembrane region" description="Helical" evidence="11">
    <location>
        <begin position="20"/>
        <end position="41"/>
    </location>
</feature>
<dbReference type="PANTHER" id="PTHR43840">
    <property type="entry name" value="MITOCHONDRIAL METAL TRANSPORTER 1-RELATED"/>
    <property type="match status" value="1"/>
</dbReference>
<dbReference type="FunFam" id="3.30.70.1350:FF:000002">
    <property type="entry name" value="Ferrous-iron efflux pump FieF"/>
    <property type="match status" value="1"/>
</dbReference>
<organism evidence="14 15">
    <name type="scientific">Psittacicella hinzii</name>
    <dbReference type="NCBI Taxonomy" id="2028575"/>
    <lineage>
        <taxon>Bacteria</taxon>
        <taxon>Pseudomonadati</taxon>
        <taxon>Pseudomonadota</taxon>
        <taxon>Gammaproteobacteria</taxon>
        <taxon>Pasteurellales</taxon>
        <taxon>Psittacicellaceae</taxon>
        <taxon>Psittacicella</taxon>
    </lineage>
</organism>
<evidence type="ECO:0000256" key="9">
    <source>
        <dbReference type="ARBA" id="ARBA00023136"/>
    </source>
</evidence>
<dbReference type="GO" id="GO:0005886">
    <property type="term" value="C:plasma membrane"/>
    <property type="evidence" value="ECO:0007669"/>
    <property type="project" value="UniProtKB-SubCell"/>
</dbReference>
<dbReference type="SUPFAM" id="SSF161111">
    <property type="entry name" value="Cation efflux protein transmembrane domain-like"/>
    <property type="match status" value="1"/>
</dbReference>
<dbReference type="InterPro" id="IPR050291">
    <property type="entry name" value="CDF_Transporter"/>
</dbReference>
<evidence type="ECO:0000256" key="5">
    <source>
        <dbReference type="ARBA" id="ARBA00022496"/>
    </source>
</evidence>
<feature type="region of interest" description="Disordered" evidence="10">
    <location>
        <begin position="322"/>
        <end position="345"/>
    </location>
</feature>
<dbReference type="GO" id="GO:0006882">
    <property type="term" value="P:intracellular zinc ion homeostasis"/>
    <property type="evidence" value="ECO:0007669"/>
    <property type="project" value="TreeGrafter"/>
</dbReference>
<keyword evidence="9 11" id="KW-0472">Membrane</keyword>
<feature type="domain" description="Cation efflux protein transmembrane" evidence="12">
    <location>
        <begin position="22"/>
        <end position="213"/>
    </location>
</feature>
<evidence type="ECO:0000256" key="3">
    <source>
        <dbReference type="ARBA" id="ARBA00022448"/>
    </source>
</evidence>
<evidence type="ECO:0000313" key="14">
    <source>
        <dbReference type="EMBL" id="RIY31379.1"/>
    </source>
</evidence>
<dbReference type="InterPro" id="IPR002524">
    <property type="entry name" value="Cation_efflux"/>
</dbReference>
<dbReference type="InterPro" id="IPR036837">
    <property type="entry name" value="Cation_efflux_CTD_sf"/>
</dbReference>
<dbReference type="Proteomes" id="UP000265691">
    <property type="component" value="Unassembled WGS sequence"/>
</dbReference>
<dbReference type="InterPro" id="IPR027469">
    <property type="entry name" value="Cation_efflux_TMD_sf"/>
</dbReference>
<evidence type="ECO:0000256" key="4">
    <source>
        <dbReference type="ARBA" id="ARBA00022475"/>
    </source>
</evidence>
<dbReference type="GO" id="GO:0015341">
    <property type="term" value="F:zinc efflux antiporter activity"/>
    <property type="evidence" value="ECO:0007669"/>
    <property type="project" value="TreeGrafter"/>
</dbReference>
<dbReference type="Gene3D" id="1.20.1510.10">
    <property type="entry name" value="Cation efflux protein transmembrane domain"/>
    <property type="match status" value="1"/>
</dbReference>
<feature type="transmembrane region" description="Helical" evidence="11">
    <location>
        <begin position="162"/>
        <end position="182"/>
    </location>
</feature>
<evidence type="ECO:0000313" key="15">
    <source>
        <dbReference type="Proteomes" id="UP000265691"/>
    </source>
</evidence>
<dbReference type="InterPro" id="IPR058533">
    <property type="entry name" value="Cation_efflux_TM"/>
</dbReference>
<keyword evidence="6 11" id="KW-0812">Transmembrane</keyword>
<protein>
    <submittedName>
        <fullName evidence="14">Uncharacterized protein</fullName>
    </submittedName>
</protein>
<dbReference type="EMBL" id="NRHC01000096">
    <property type="protein sequence ID" value="RIY31379.1"/>
    <property type="molecule type" value="Genomic_DNA"/>
</dbReference>
<keyword evidence="7" id="KW-0864">Zinc transport</keyword>
<keyword evidence="5" id="KW-0408">Iron</keyword>
<dbReference type="GO" id="GO:0015093">
    <property type="term" value="F:ferrous iron transmembrane transporter activity"/>
    <property type="evidence" value="ECO:0007669"/>
    <property type="project" value="TreeGrafter"/>
</dbReference>
<dbReference type="PANTHER" id="PTHR43840:SF41">
    <property type="entry name" value="CATION-EFFLUX PUMP FIEF"/>
    <property type="match status" value="1"/>
</dbReference>
<proteinExistence type="inferred from homology"/>
<evidence type="ECO:0000256" key="8">
    <source>
        <dbReference type="ARBA" id="ARBA00022989"/>
    </source>
</evidence>
<evidence type="ECO:0000256" key="6">
    <source>
        <dbReference type="ARBA" id="ARBA00022692"/>
    </source>
</evidence>
<evidence type="ECO:0000256" key="10">
    <source>
        <dbReference type="SAM" id="MobiDB-lite"/>
    </source>
</evidence>
<dbReference type="GO" id="GO:0015086">
    <property type="term" value="F:cadmium ion transmembrane transporter activity"/>
    <property type="evidence" value="ECO:0007669"/>
    <property type="project" value="TreeGrafter"/>
</dbReference>
<evidence type="ECO:0000256" key="7">
    <source>
        <dbReference type="ARBA" id="ARBA00022906"/>
    </source>
</evidence>
<dbReference type="Gene3D" id="3.30.70.1350">
    <property type="entry name" value="Cation efflux protein, cytoplasmic domain"/>
    <property type="match status" value="1"/>
</dbReference>
<evidence type="ECO:0000256" key="2">
    <source>
        <dbReference type="ARBA" id="ARBA00010212"/>
    </source>
</evidence>
<evidence type="ECO:0000256" key="11">
    <source>
        <dbReference type="SAM" id="Phobius"/>
    </source>
</evidence>
<feature type="transmembrane region" description="Helical" evidence="11">
    <location>
        <begin position="122"/>
        <end position="142"/>
    </location>
</feature>
<feature type="transmembrane region" description="Helical" evidence="11">
    <location>
        <begin position="47"/>
        <end position="67"/>
    </location>
</feature>
<dbReference type="RefSeq" id="WP_119525602.1">
    <property type="nucleotide sequence ID" value="NZ_NRHC01000096.1"/>
</dbReference>
<sequence length="345" mass="38343">MSTVKQPLSAEDYKRIVGKASVAAICTAFSLILIKLVVVIMSNSISLYASLMDSVFDVTCSLINFIILRKALKPADVDHTFGHGKLEYFGILGQSIFIGTLAIMLIISAVNRFSTPVPIEKTTLSVVILIITIMVTAGLVAYQQRIINLTGSKMIQVDQAHYKMDCFMNGSVAIAMIFAHFGYAKVDLILAIIIGLYMLYSVYEMLKTAVDGLTDKVLPEEDLKLIELTINKHPKVIGIHELRTRQAANTKYIQFHLELDNDILLREAHDICDELETTLLAVFPDAMITIHPEPQSVAKLEAEGRYQAKTDEGLIELIQNFVDQENDNKGNKKNKSKGSHKKKGQ</sequence>
<name>A0A3A1Y245_9GAMM</name>
<dbReference type="SUPFAM" id="SSF160240">
    <property type="entry name" value="Cation efflux protein cytoplasmic domain-like"/>
    <property type="match status" value="1"/>
</dbReference>
<keyword evidence="8 11" id="KW-1133">Transmembrane helix</keyword>
<comment type="subcellular location">
    <subcellularLocation>
        <location evidence="1">Cell membrane</location>
        <topology evidence="1">Multi-pass membrane protein</topology>
    </subcellularLocation>
</comment>
<gene>
    <name evidence="14" type="ORF">CKF54_06770</name>
</gene>
<dbReference type="Pfam" id="PF16916">
    <property type="entry name" value="ZT_dimer"/>
    <property type="match status" value="1"/>
</dbReference>
<comment type="caution">
    <text evidence="14">The sequence shown here is derived from an EMBL/GenBank/DDBJ whole genome shotgun (WGS) entry which is preliminary data.</text>
</comment>
<dbReference type="OrthoDB" id="9806522at2"/>
<dbReference type="InterPro" id="IPR027470">
    <property type="entry name" value="Cation_efflux_CTD"/>
</dbReference>
<dbReference type="NCBIfam" id="TIGR01297">
    <property type="entry name" value="CDF"/>
    <property type="match status" value="1"/>
</dbReference>
<keyword evidence="7" id="KW-0862">Zinc</keyword>
<keyword evidence="7" id="KW-0406">Ion transport</keyword>
<evidence type="ECO:0000259" key="12">
    <source>
        <dbReference type="Pfam" id="PF01545"/>
    </source>
</evidence>
<keyword evidence="5" id="KW-0410">Iron transport</keyword>